<feature type="compositionally biased region" description="Low complexity" evidence="1">
    <location>
        <begin position="252"/>
        <end position="263"/>
    </location>
</feature>
<dbReference type="SUPFAM" id="SSF47954">
    <property type="entry name" value="Cyclin-like"/>
    <property type="match status" value="1"/>
</dbReference>
<reference evidence="2 3" key="1">
    <citation type="submission" date="2016-07" db="EMBL/GenBank/DDBJ databases">
        <title>Pervasive Adenine N6-methylation of Active Genes in Fungi.</title>
        <authorList>
            <consortium name="DOE Joint Genome Institute"/>
            <person name="Mondo S.J."/>
            <person name="Dannebaum R.O."/>
            <person name="Kuo R.C."/>
            <person name="Labutti K."/>
            <person name="Haridas S."/>
            <person name="Kuo A."/>
            <person name="Salamov A."/>
            <person name="Ahrendt S.R."/>
            <person name="Lipzen A."/>
            <person name="Sullivan W."/>
            <person name="Andreopoulos W.B."/>
            <person name="Clum A."/>
            <person name="Lindquist E."/>
            <person name="Daum C."/>
            <person name="Ramamoorthy G.K."/>
            <person name="Gryganskyi A."/>
            <person name="Culley D."/>
            <person name="Magnuson J.K."/>
            <person name="James T.Y."/>
            <person name="O'Malley M.A."/>
            <person name="Stajich J.E."/>
            <person name="Spatafora J.W."/>
            <person name="Visel A."/>
            <person name="Grigoriev I.V."/>
        </authorList>
    </citation>
    <scope>NUCLEOTIDE SEQUENCE [LARGE SCALE GENOMIC DNA]</scope>
    <source>
        <strain evidence="2 3">NRRL 2496</strain>
    </source>
</reference>
<dbReference type="Gene3D" id="1.10.472.10">
    <property type="entry name" value="Cyclin-like"/>
    <property type="match status" value="1"/>
</dbReference>
<dbReference type="InParanoid" id="A0A1X2HWJ1"/>
<feature type="region of interest" description="Disordered" evidence="1">
    <location>
        <begin position="196"/>
        <end position="316"/>
    </location>
</feature>
<name>A0A1X2HWJ1_SYNRA</name>
<dbReference type="InterPro" id="IPR036915">
    <property type="entry name" value="Cyclin-like_sf"/>
</dbReference>
<feature type="compositionally biased region" description="Basic residues" evidence="1">
    <location>
        <begin position="221"/>
        <end position="232"/>
    </location>
</feature>
<feature type="compositionally biased region" description="Basic residues" evidence="1">
    <location>
        <begin position="264"/>
        <end position="275"/>
    </location>
</feature>
<dbReference type="Pfam" id="PF08613">
    <property type="entry name" value="Cyclin"/>
    <property type="match status" value="1"/>
</dbReference>
<dbReference type="InterPro" id="IPR013922">
    <property type="entry name" value="Cyclin_PHO80-like"/>
</dbReference>
<dbReference type="GO" id="GO:0019901">
    <property type="term" value="F:protein kinase binding"/>
    <property type="evidence" value="ECO:0007669"/>
    <property type="project" value="InterPro"/>
</dbReference>
<dbReference type="GO" id="GO:0005634">
    <property type="term" value="C:nucleus"/>
    <property type="evidence" value="ECO:0007669"/>
    <property type="project" value="TreeGrafter"/>
</dbReference>
<comment type="caution">
    <text evidence="2">The sequence shown here is derived from an EMBL/GenBank/DDBJ whole genome shotgun (WGS) entry which is preliminary data.</text>
</comment>
<dbReference type="STRING" id="13706.A0A1X2HWJ1"/>
<evidence type="ECO:0000313" key="2">
    <source>
        <dbReference type="EMBL" id="ORZ03965.1"/>
    </source>
</evidence>
<organism evidence="2 3">
    <name type="scientific">Syncephalastrum racemosum</name>
    <name type="common">Filamentous fungus</name>
    <dbReference type="NCBI Taxonomy" id="13706"/>
    <lineage>
        <taxon>Eukaryota</taxon>
        <taxon>Fungi</taxon>
        <taxon>Fungi incertae sedis</taxon>
        <taxon>Mucoromycota</taxon>
        <taxon>Mucoromycotina</taxon>
        <taxon>Mucoromycetes</taxon>
        <taxon>Mucorales</taxon>
        <taxon>Syncephalastraceae</taxon>
        <taxon>Syncephalastrum</taxon>
    </lineage>
</organism>
<dbReference type="GO" id="GO:0000307">
    <property type="term" value="C:cyclin-dependent protein kinase holoenzyme complex"/>
    <property type="evidence" value="ECO:0007669"/>
    <property type="project" value="TreeGrafter"/>
</dbReference>
<dbReference type="FunCoup" id="A0A1X2HWJ1">
    <property type="interactions" value="50"/>
</dbReference>
<dbReference type="PANTHER" id="PTHR15615">
    <property type="match status" value="1"/>
</dbReference>
<sequence length="316" mass="36240">MAQTMSLPHFSLADHPPADTIKMITGLLERITKTNDRLHASMTNERRSAYTCFHARSIPSIDIHAYLTRILKYCPCSNECFLSLLVYFDRMSRNSSGLRIDSFNIHRLVISGIMVASKFFSDVFFTNTRYAKVGGLPVAELNALELEFLVLNEYNLNVPVEELQQYGDQLLLHWVREEERRKDVLWQRRFSGEQLARSLSSGSNSSSCSSDNGKGNPDDRRHHHQHNYHRHSSNATPAVDPYQKYNTDKYNTTTTHGTTSSSSNKHHSTTHHPHVIRSSSSTSSHHHPQKHEAYPSHYPIEHHHRLPTPPYSVVHH</sequence>
<protein>
    <submittedName>
        <fullName evidence="2">Cyclin-domain-containing protein</fullName>
    </submittedName>
</protein>
<evidence type="ECO:0000256" key="1">
    <source>
        <dbReference type="SAM" id="MobiDB-lite"/>
    </source>
</evidence>
<dbReference type="Proteomes" id="UP000242180">
    <property type="component" value="Unassembled WGS sequence"/>
</dbReference>
<dbReference type="AlphaFoldDB" id="A0A1X2HWJ1"/>
<gene>
    <name evidence="2" type="ORF">BCR43DRAFT_484252</name>
</gene>
<evidence type="ECO:0000313" key="3">
    <source>
        <dbReference type="Proteomes" id="UP000242180"/>
    </source>
</evidence>
<dbReference type="OrthoDB" id="1060854at2759"/>
<dbReference type="EMBL" id="MCGN01000001">
    <property type="protein sequence ID" value="ORZ03965.1"/>
    <property type="molecule type" value="Genomic_DNA"/>
</dbReference>
<keyword evidence="3" id="KW-1185">Reference proteome</keyword>
<feature type="compositionally biased region" description="Low complexity" evidence="1">
    <location>
        <begin position="198"/>
        <end position="215"/>
    </location>
</feature>
<dbReference type="PANTHER" id="PTHR15615:SF94">
    <property type="entry name" value="PHO85 CYCLIN-6-RELATED"/>
    <property type="match status" value="1"/>
</dbReference>
<dbReference type="GO" id="GO:0016538">
    <property type="term" value="F:cyclin-dependent protein serine/threonine kinase regulator activity"/>
    <property type="evidence" value="ECO:0007669"/>
    <property type="project" value="TreeGrafter"/>
</dbReference>
<proteinExistence type="predicted"/>
<dbReference type="CDD" id="cd20558">
    <property type="entry name" value="CYCLIN_ScPCL7-like"/>
    <property type="match status" value="1"/>
</dbReference>
<accession>A0A1X2HWJ1</accession>